<dbReference type="EMBL" id="JAPQKO010000003">
    <property type="protein sequence ID" value="KAJ5172590.1"/>
    <property type="molecule type" value="Genomic_DNA"/>
</dbReference>
<keyword evidence="2" id="KW-1133">Transmembrane helix</keyword>
<feature type="region of interest" description="Disordered" evidence="1">
    <location>
        <begin position="598"/>
        <end position="645"/>
    </location>
</feature>
<evidence type="ECO:0000256" key="1">
    <source>
        <dbReference type="SAM" id="MobiDB-lite"/>
    </source>
</evidence>
<organism evidence="3 4">
    <name type="scientific">Penicillium capsulatum</name>
    <dbReference type="NCBI Taxonomy" id="69766"/>
    <lineage>
        <taxon>Eukaryota</taxon>
        <taxon>Fungi</taxon>
        <taxon>Dikarya</taxon>
        <taxon>Ascomycota</taxon>
        <taxon>Pezizomycotina</taxon>
        <taxon>Eurotiomycetes</taxon>
        <taxon>Eurotiomycetidae</taxon>
        <taxon>Eurotiales</taxon>
        <taxon>Aspergillaceae</taxon>
        <taxon>Penicillium</taxon>
    </lineage>
</organism>
<feature type="region of interest" description="Disordered" evidence="1">
    <location>
        <begin position="667"/>
        <end position="715"/>
    </location>
</feature>
<reference evidence="3" key="1">
    <citation type="submission" date="2022-11" db="EMBL/GenBank/DDBJ databases">
        <authorList>
            <person name="Petersen C."/>
        </authorList>
    </citation>
    <scope>NUCLEOTIDE SEQUENCE</scope>
    <source>
        <strain evidence="3">IBT 21917</strain>
    </source>
</reference>
<feature type="compositionally biased region" description="Basic and acidic residues" evidence="1">
    <location>
        <begin position="533"/>
        <end position="548"/>
    </location>
</feature>
<feature type="region of interest" description="Disordered" evidence="1">
    <location>
        <begin position="171"/>
        <end position="233"/>
    </location>
</feature>
<dbReference type="Proteomes" id="UP001146351">
    <property type="component" value="Unassembled WGS sequence"/>
</dbReference>
<feature type="transmembrane region" description="Helical" evidence="2">
    <location>
        <begin position="126"/>
        <end position="148"/>
    </location>
</feature>
<comment type="caution">
    <text evidence="3">The sequence shown here is derived from an EMBL/GenBank/DDBJ whole genome shotgun (WGS) entry which is preliminary data.</text>
</comment>
<feature type="compositionally biased region" description="Polar residues" evidence="1">
    <location>
        <begin position="523"/>
        <end position="532"/>
    </location>
</feature>
<keyword evidence="2" id="KW-0472">Membrane</keyword>
<feature type="region of interest" description="Disordered" evidence="1">
    <location>
        <begin position="271"/>
        <end position="317"/>
    </location>
</feature>
<protein>
    <recommendedName>
        <fullName evidence="5">BTB domain-containing protein</fullName>
    </recommendedName>
</protein>
<keyword evidence="2" id="KW-0812">Transmembrane</keyword>
<feature type="compositionally biased region" description="Low complexity" evidence="1">
    <location>
        <begin position="610"/>
        <end position="620"/>
    </location>
</feature>
<sequence length="1127" mass="123336">MAPARSRVATINPQDAYFNPYNEWLETTWLNRLPTDLMLNWNVEPPQFPPWFGLDQCSPHLIERFQETEFPGASPGRPAFVRIRDSDSDLKILTLSDDSNSEATTVPEPPEYCEFLLTPSRINCTACFALLLFILLLLLSSPLLSFNLTHFLTYPAPSYFHPFEMNTLDLEFPSRPESSEKRKKNQGKNQGSKKAKKMKALAGDADNASPSADPEEVINPPAEESEAINSPDEGTVPIYLLSYDIKITNSSFTETEVAPLIAPAALAIGMESAQSTQKKKRRQKKKAPRKRKAGEKAQEVHSTGPAENTKAVTETSLRDTTGAVEMSLVAENTGEVLAPKTGHENSKNTIKTDVIPVNLMTAVESSLLAATAPDVDTEKWQEGCMREMETELAVHATEESALAIQQLDLGGKYLCSVIIMPKSFSEPASPRTVKPTPLDPRQTWSDMGDEMATLSGKPAPQLSPASHVGDLTSARPLGSYQPGPFTWEPQPANMPGPIESSENYVMAPVPEASLTFTSFHPPSGSIPIQNTPSEREVEGPAELKEESRGQQPGWLRFARDIEREMYIACGVEAPEEAESVGEELTPAIASLLSQNRCLPGTSSSSKEESVNTSSSLTSPDLNPPPQLLPSSSFPPSPSSSSPIPIDNMRIIHQEVILPLSRPVGEDTPSMYFTPKQLMGSSPSGSKSSENPLPSCHDSQKSKAGAPPAGSLPASSAKSDVSVKSVSATEHLQNLFQTASFADMQITLRPGPEPNCPPVVFHVHKAIVSAFPYLRDVLQAKSLLAEPIHAIDAFSGPAFTSAWAFRTALTTVYGGQLVCIDDIRSHTLAGLGLPDNGAFGPYPFNLVRAQTDFTLCYAVSGAFLGNNEIAERGVRMAIDMLSWDTVETVLNFGMTVENFMITCPDLVYHSPTSGNTPIPGDGPRPVDPRMEHVHEFKYVWARMAMDAAVQFIATNMTPDFKLYLRGQANFTPARIPAALHTLPGSQCTDFRLEQIQFGRMPSIASQRPTRADILVPSGLFLTLPFEMFVALIEALKVQTNPDVMSVSLMKRIVAERESRRVHALRIFTSRGLHLDPSIPHTELAELGFRELVRVEKKNSKRLPPLRRAFVKREWVGLPNKAVPRTQNA</sequence>
<evidence type="ECO:0008006" key="5">
    <source>
        <dbReference type="Google" id="ProtNLM"/>
    </source>
</evidence>
<evidence type="ECO:0000313" key="3">
    <source>
        <dbReference type="EMBL" id="KAJ5172590.1"/>
    </source>
</evidence>
<feature type="compositionally biased region" description="Pro residues" evidence="1">
    <location>
        <begin position="621"/>
        <end position="637"/>
    </location>
</feature>
<feature type="compositionally biased region" description="Basic residues" evidence="1">
    <location>
        <begin position="181"/>
        <end position="199"/>
    </location>
</feature>
<name>A0A9W9I949_9EURO</name>
<evidence type="ECO:0000313" key="4">
    <source>
        <dbReference type="Proteomes" id="UP001146351"/>
    </source>
</evidence>
<dbReference type="AlphaFoldDB" id="A0A9W9I949"/>
<evidence type="ECO:0000256" key="2">
    <source>
        <dbReference type="SAM" id="Phobius"/>
    </source>
</evidence>
<accession>A0A9W9I949</accession>
<feature type="region of interest" description="Disordered" evidence="1">
    <location>
        <begin position="523"/>
        <end position="551"/>
    </location>
</feature>
<proteinExistence type="predicted"/>
<reference evidence="3" key="2">
    <citation type="journal article" date="2023" name="IMA Fungus">
        <title>Comparative genomic study of the Penicillium genus elucidates a diverse pangenome and 15 lateral gene transfer events.</title>
        <authorList>
            <person name="Petersen C."/>
            <person name="Sorensen T."/>
            <person name="Nielsen M.R."/>
            <person name="Sondergaard T.E."/>
            <person name="Sorensen J.L."/>
            <person name="Fitzpatrick D.A."/>
            <person name="Frisvad J.C."/>
            <person name="Nielsen K.L."/>
        </authorList>
    </citation>
    <scope>NUCLEOTIDE SEQUENCE</scope>
    <source>
        <strain evidence="3">IBT 21917</strain>
    </source>
</reference>
<feature type="compositionally biased region" description="Basic residues" evidence="1">
    <location>
        <begin position="277"/>
        <end position="293"/>
    </location>
</feature>
<feature type="region of interest" description="Disordered" evidence="1">
    <location>
        <begin position="426"/>
        <end position="446"/>
    </location>
</feature>
<feature type="compositionally biased region" description="Low complexity" evidence="1">
    <location>
        <begin position="701"/>
        <end position="715"/>
    </location>
</feature>
<gene>
    <name evidence="3" type="ORF">N7492_005183</name>
</gene>
<feature type="compositionally biased region" description="Low complexity" evidence="1">
    <location>
        <begin position="679"/>
        <end position="688"/>
    </location>
</feature>
<dbReference type="OrthoDB" id="5329403at2759"/>
<keyword evidence="4" id="KW-1185">Reference proteome</keyword>